<evidence type="ECO:0008006" key="3">
    <source>
        <dbReference type="Google" id="ProtNLM"/>
    </source>
</evidence>
<accession>A0A4R6SM44</accession>
<protein>
    <recommendedName>
        <fullName evidence="3">Metal-dependent hydrolase</fullName>
    </recommendedName>
</protein>
<comment type="caution">
    <text evidence="1">The sequence shown here is derived from an EMBL/GenBank/DDBJ whole genome shotgun (WGS) entry which is preliminary data.</text>
</comment>
<organism evidence="1 2">
    <name type="scientific">Labedaea rhizosphaerae</name>
    <dbReference type="NCBI Taxonomy" id="598644"/>
    <lineage>
        <taxon>Bacteria</taxon>
        <taxon>Bacillati</taxon>
        <taxon>Actinomycetota</taxon>
        <taxon>Actinomycetes</taxon>
        <taxon>Pseudonocardiales</taxon>
        <taxon>Pseudonocardiaceae</taxon>
        <taxon>Labedaea</taxon>
    </lineage>
</organism>
<dbReference type="OrthoDB" id="4760165at2"/>
<evidence type="ECO:0000313" key="1">
    <source>
        <dbReference type="EMBL" id="TDQ04233.1"/>
    </source>
</evidence>
<dbReference type="PANTHER" id="PTHR39456">
    <property type="entry name" value="METAL-DEPENDENT HYDROLASE"/>
    <property type="match status" value="1"/>
</dbReference>
<proteinExistence type="predicted"/>
<dbReference type="PANTHER" id="PTHR39456:SF1">
    <property type="entry name" value="METAL-DEPENDENT HYDROLASE"/>
    <property type="match status" value="1"/>
</dbReference>
<dbReference type="Proteomes" id="UP000295444">
    <property type="component" value="Unassembled WGS sequence"/>
</dbReference>
<gene>
    <name evidence="1" type="ORF">EV186_101175</name>
</gene>
<dbReference type="PIRSF" id="PIRSF007580">
    <property type="entry name" value="UCP07580"/>
    <property type="match status" value="1"/>
</dbReference>
<sequence length="285" mass="32162">MAEPENLVLQPRNVQFDWSSVPLHWVPGEPLTTHAINTLHLVLPEGERWFVHVFKQTLPLIADDKVREDVLGFIGQEAVHAEAHQGAADHLTAQGIDLGPFVAQIEWIFRSLLGDRELTGAARHQWLLERLSVIAAVEHFTAVLGQWVLDARALDAAGADPTMLDLLRWHGAEEVEHRSVAFDLYMHLDGRYLRRVRTMLVVAPVLGWLFVRSTRWLLRNDPTRPPRASWRAYFRAARRGLLPRPGQLLPATWRYLPRRYHPSQEGSTSQAVAYLASSPAAAAAS</sequence>
<dbReference type="Pfam" id="PF10118">
    <property type="entry name" value="Metal_hydrol"/>
    <property type="match status" value="1"/>
</dbReference>
<dbReference type="RefSeq" id="WP_133847173.1">
    <property type="nucleotide sequence ID" value="NZ_SNXZ01000001.1"/>
</dbReference>
<keyword evidence="2" id="KW-1185">Reference proteome</keyword>
<evidence type="ECO:0000313" key="2">
    <source>
        <dbReference type="Proteomes" id="UP000295444"/>
    </source>
</evidence>
<name>A0A4R6SM44_LABRH</name>
<dbReference type="EMBL" id="SNXZ01000001">
    <property type="protein sequence ID" value="TDQ04233.1"/>
    <property type="molecule type" value="Genomic_DNA"/>
</dbReference>
<reference evidence="1 2" key="1">
    <citation type="submission" date="2019-03" db="EMBL/GenBank/DDBJ databases">
        <title>Genomic Encyclopedia of Type Strains, Phase IV (KMG-IV): sequencing the most valuable type-strain genomes for metagenomic binning, comparative biology and taxonomic classification.</title>
        <authorList>
            <person name="Goeker M."/>
        </authorList>
    </citation>
    <scope>NUCLEOTIDE SEQUENCE [LARGE SCALE GENOMIC DNA]</scope>
    <source>
        <strain evidence="1 2">DSM 45361</strain>
    </source>
</reference>
<dbReference type="AlphaFoldDB" id="A0A4R6SM44"/>
<dbReference type="InterPro" id="IPR016516">
    <property type="entry name" value="UCP07580"/>
</dbReference>